<keyword evidence="7" id="KW-0805">Transcription regulation</keyword>
<feature type="domain" description="C2H2-type" evidence="13">
    <location>
        <begin position="382"/>
        <end position="409"/>
    </location>
</feature>
<dbReference type="InterPro" id="IPR013087">
    <property type="entry name" value="Znf_C2H2_type"/>
</dbReference>
<evidence type="ECO:0000256" key="10">
    <source>
        <dbReference type="ARBA" id="ARBA00023242"/>
    </source>
</evidence>
<keyword evidence="6" id="KW-0862">Zinc</keyword>
<dbReference type="PANTHER" id="PTHR24393:SF166">
    <property type="entry name" value="ZINC FINGER PROTEIN 771"/>
    <property type="match status" value="1"/>
</dbReference>
<keyword evidence="4" id="KW-0677">Repeat</keyword>
<dbReference type="Proteomes" id="UP000189704">
    <property type="component" value="Unplaced"/>
</dbReference>
<proteinExistence type="inferred from homology"/>
<dbReference type="SUPFAM" id="SSF109640">
    <property type="entry name" value="KRAB domain (Kruppel-associated box)"/>
    <property type="match status" value="1"/>
</dbReference>
<dbReference type="FunFam" id="3.30.160.60:FF:000200">
    <property type="entry name" value="zinc finger protein 510 isoform X2"/>
    <property type="match status" value="1"/>
</dbReference>
<evidence type="ECO:0000256" key="12">
    <source>
        <dbReference type="SAM" id="MobiDB-lite"/>
    </source>
</evidence>
<dbReference type="FunFam" id="3.30.160.60:FF:000053">
    <property type="entry name" value="zinc finger protein 182 isoform X1"/>
    <property type="match status" value="1"/>
</dbReference>
<dbReference type="Pfam" id="PF00096">
    <property type="entry name" value="zf-C2H2"/>
    <property type="match status" value="9"/>
</dbReference>
<feature type="region of interest" description="Disordered" evidence="12">
    <location>
        <begin position="63"/>
        <end position="87"/>
    </location>
</feature>
<dbReference type="GO" id="GO:0008270">
    <property type="term" value="F:zinc ion binding"/>
    <property type="evidence" value="ECO:0007669"/>
    <property type="project" value="UniProtKB-KW"/>
</dbReference>
<feature type="domain" description="C2H2-type" evidence="13">
    <location>
        <begin position="298"/>
        <end position="325"/>
    </location>
</feature>
<name>A0A1U7U3R8_CARSF</name>
<evidence type="ECO:0000256" key="11">
    <source>
        <dbReference type="PROSITE-ProRule" id="PRU00042"/>
    </source>
</evidence>
<organism evidence="15 16">
    <name type="scientific">Carlito syrichta</name>
    <name type="common">Philippine tarsier</name>
    <name type="synonym">Tarsius syrichta</name>
    <dbReference type="NCBI Taxonomy" id="1868482"/>
    <lineage>
        <taxon>Eukaryota</taxon>
        <taxon>Metazoa</taxon>
        <taxon>Chordata</taxon>
        <taxon>Craniata</taxon>
        <taxon>Vertebrata</taxon>
        <taxon>Euteleostomi</taxon>
        <taxon>Mammalia</taxon>
        <taxon>Eutheria</taxon>
        <taxon>Euarchontoglires</taxon>
        <taxon>Primates</taxon>
        <taxon>Haplorrhini</taxon>
        <taxon>Tarsiiformes</taxon>
        <taxon>Tarsiidae</taxon>
        <taxon>Carlito</taxon>
    </lineage>
</organism>
<keyword evidence="10" id="KW-0539">Nucleus</keyword>
<dbReference type="RefSeq" id="XP_008066889.1">
    <property type="nucleotide sequence ID" value="XM_008068698.1"/>
</dbReference>
<keyword evidence="3" id="KW-0479">Metal-binding</keyword>
<feature type="domain" description="C2H2-type" evidence="13">
    <location>
        <begin position="270"/>
        <end position="297"/>
    </location>
</feature>
<dbReference type="FunFam" id="3.30.160.60:FF:000690">
    <property type="entry name" value="Zinc finger protein 354C"/>
    <property type="match status" value="1"/>
</dbReference>
<evidence type="ECO:0000256" key="1">
    <source>
        <dbReference type="ARBA" id="ARBA00004123"/>
    </source>
</evidence>
<dbReference type="FunFam" id="3.30.160.60:FF:000295">
    <property type="entry name" value="zinc finger protein 19"/>
    <property type="match status" value="1"/>
</dbReference>
<feature type="domain" description="C2H2-type" evidence="13">
    <location>
        <begin position="120"/>
        <end position="147"/>
    </location>
</feature>
<dbReference type="InterPro" id="IPR036051">
    <property type="entry name" value="KRAB_dom_sf"/>
</dbReference>
<dbReference type="InterPro" id="IPR036236">
    <property type="entry name" value="Znf_C2H2_sf"/>
</dbReference>
<dbReference type="Gene3D" id="3.30.160.60">
    <property type="entry name" value="Classic Zinc Finger"/>
    <property type="match status" value="10"/>
</dbReference>
<dbReference type="PROSITE" id="PS50157">
    <property type="entry name" value="ZINC_FINGER_C2H2_2"/>
    <property type="match status" value="10"/>
</dbReference>
<feature type="domain" description="C2H2-type" evidence="13">
    <location>
        <begin position="438"/>
        <end position="465"/>
    </location>
</feature>
<dbReference type="CDD" id="cd07765">
    <property type="entry name" value="KRAB_A-box"/>
    <property type="match status" value="1"/>
</dbReference>
<evidence type="ECO:0000313" key="15">
    <source>
        <dbReference type="Proteomes" id="UP000189704"/>
    </source>
</evidence>
<evidence type="ECO:0000259" key="13">
    <source>
        <dbReference type="PROSITE" id="PS50157"/>
    </source>
</evidence>
<feature type="domain" description="C2H2-type" evidence="13">
    <location>
        <begin position="354"/>
        <end position="381"/>
    </location>
</feature>
<feature type="domain" description="C2H2-type" evidence="13">
    <location>
        <begin position="466"/>
        <end position="493"/>
    </location>
</feature>
<feature type="compositionally biased region" description="Polar residues" evidence="12">
    <location>
        <begin position="67"/>
        <end position="81"/>
    </location>
</feature>
<dbReference type="Gene3D" id="6.10.140.140">
    <property type="match status" value="1"/>
</dbReference>
<dbReference type="Pfam" id="PF01352">
    <property type="entry name" value="KRAB"/>
    <property type="match status" value="1"/>
</dbReference>
<feature type="compositionally biased region" description="Polar residues" evidence="12">
    <location>
        <begin position="181"/>
        <end position="190"/>
    </location>
</feature>
<reference evidence="16" key="1">
    <citation type="submission" date="2025-08" db="UniProtKB">
        <authorList>
            <consortium name="RefSeq"/>
        </authorList>
    </citation>
    <scope>IDENTIFICATION</scope>
</reference>
<keyword evidence="15" id="KW-1185">Reference proteome</keyword>
<dbReference type="GO" id="GO:0000978">
    <property type="term" value="F:RNA polymerase II cis-regulatory region sequence-specific DNA binding"/>
    <property type="evidence" value="ECO:0007669"/>
    <property type="project" value="TreeGrafter"/>
</dbReference>
<evidence type="ECO:0000256" key="8">
    <source>
        <dbReference type="ARBA" id="ARBA00023125"/>
    </source>
</evidence>
<dbReference type="FunFam" id="3.30.160.60:FF:001532">
    <property type="entry name" value="Zinc finger protein 483"/>
    <property type="match status" value="1"/>
</dbReference>
<dbReference type="GeneID" id="103271247"/>
<evidence type="ECO:0000256" key="2">
    <source>
        <dbReference type="ARBA" id="ARBA00006991"/>
    </source>
</evidence>
<evidence type="ECO:0000256" key="7">
    <source>
        <dbReference type="ARBA" id="ARBA00023015"/>
    </source>
</evidence>
<comment type="similarity">
    <text evidence="2">Belongs to the krueppel C2H2-type zinc-finger protein family.</text>
</comment>
<feature type="domain" description="C2H2-type" evidence="13">
    <location>
        <begin position="326"/>
        <end position="353"/>
    </location>
</feature>
<dbReference type="InterPro" id="IPR001909">
    <property type="entry name" value="KRAB"/>
</dbReference>
<feature type="domain" description="KRAB" evidence="14">
    <location>
        <begin position="15"/>
        <end position="88"/>
    </location>
</feature>
<dbReference type="FunFam" id="3.30.160.60:FF:000478">
    <property type="entry name" value="Zinc finger protein 133"/>
    <property type="match status" value="1"/>
</dbReference>
<evidence type="ECO:0000256" key="5">
    <source>
        <dbReference type="ARBA" id="ARBA00022771"/>
    </source>
</evidence>
<dbReference type="PANTHER" id="PTHR24393">
    <property type="entry name" value="ZINC FINGER PROTEIN"/>
    <property type="match status" value="1"/>
</dbReference>
<dbReference type="OrthoDB" id="9509693at2759"/>
<protein>
    <submittedName>
        <fullName evidence="16">Zinc finger protein 417-like</fullName>
    </submittedName>
</protein>
<dbReference type="FunFam" id="3.30.160.60:FF:000862">
    <property type="entry name" value="zinc finger protein 697"/>
    <property type="match status" value="1"/>
</dbReference>
<dbReference type="GO" id="GO:0005634">
    <property type="term" value="C:nucleus"/>
    <property type="evidence" value="ECO:0007669"/>
    <property type="project" value="UniProtKB-SubCell"/>
</dbReference>
<dbReference type="GO" id="GO:0001228">
    <property type="term" value="F:DNA-binding transcription activator activity, RNA polymerase II-specific"/>
    <property type="evidence" value="ECO:0007669"/>
    <property type="project" value="TreeGrafter"/>
</dbReference>
<keyword evidence="8" id="KW-0238">DNA-binding</keyword>
<dbReference type="FunFam" id="3.30.160.60:FF:002343">
    <property type="entry name" value="Zinc finger protein 33A"/>
    <property type="match status" value="1"/>
</dbReference>
<dbReference type="SMART" id="SM00355">
    <property type="entry name" value="ZnF_C2H2"/>
    <property type="match status" value="11"/>
</dbReference>
<dbReference type="KEGG" id="csyr:103271247"/>
<dbReference type="PROSITE" id="PS00028">
    <property type="entry name" value="ZINC_FINGER_C2H2_1"/>
    <property type="match status" value="10"/>
</dbReference>
<accession>A0A1U7U3R8</accession>
<evidence type="ECO:0000256" key="4">
    <source>
        <dbReference type="ARBA" id="ARBA00022737"/>
    </source>
</evidence>
<feature type="region of interest" description="Disordered" evidence="12">
    <location>
        <begin position="181"/>
        <end position="205"/>
    </location>
</feature>
<evidence type="ECO:0000313" key="16">
    <source>
        <dbReference type="RefSeq" id="XP_008066889.1"/>
    </source>
</evidence>
<sequence>MAAEAALRHQAQDGVTFEDVAVNFSREEWSLLNEDQRCLYREVMLENVALIFSLGHWHGAEDEEAPSKQSISIQRESQVRTPRTGVSPRKSHLCKMWGLTFGDVLQLTEHQETYHKQKLNKCGPCGNKLDDGANFYQHQKQHSLETANRSRIGGASFLKSYKFFVPHEPVIICQDGKDSLPSSRLPQQEATHAVEKSNGESKFGVPFQEGKTPYNYGECKKAFSTKYSHVEHQKRLSTDGCYVCSVCGKGFTRRDTVTRHERRHTGKKPYECEECGKSFSQKASVTQHQRVHTGERPYECGECGKFFSQKGNLIQHQRGHTGEKPYECMECGKLFRYRSHLTEHQRLHTGERPYKCGECGKLFNKKCHLIVHQRVHTGEKPYECEVCGKLFGNRDCITIHQRLHTREKPYECSDCGKSFPCSSALSVHKRVHTGQKPFECSECGKSFADSSSLKKHRRVHTGERPYECTDCGQKFSRSYSLHQHQRVHTKKQSLLVK</sequence>
<dbReference type="PROSITE" id="PS50805">
    <property type="entry name" value="KRAB"/>
    <property type="match status" value="1"/>
</dbReference>
<feature type="domain" description="C2H2-type" evidence="13">
    <location>
        <begin position="410"/>
        <end position="437"/>
    </location>
</feature>
<dbReference type="SUPFAM" id="SSF57667">
    <property type="entry name" value="beta-beta-alpha zinc fingers"/>
    <property type="match status" value="6"/>
</dbReference>
<evidence type="ECO:0000256" key="6">
    <source>
        <dbReference type="ARBA" id="ARBA00022833"/>
    </source>
</evidence>
<feature type="domain" description="C2H2-type" evidence="13">
    <location>
        <begin position="242"/>
        <end position="269"/>
    </location>
</feature>
<evidence type="ECO:0000256" key="3">
    <source>
        <dbReference type="ARBA" id="ARBA00022723"/>
    </source>
</evidence>
<keyword evidence="5 11" id="KW-0863">Zinc-finger</keyword>
<comment type="subcellular location">
    <subcellularLocation>
        <location evidence="1">Nucleus</location>
    </subcellularLocation>
</comment>
<keyword evidence="9" id="KW-0804">Transcription</keyword>
<dbReference type="AlphaFoldDB" id="A0A1U7U3R8"/>
<dbReference type="STRING" id="1868482.ENSTSYP00000016188"/>
<gene>
    <name evidence="16" type="primary">LOC103271247</name>
</gene>
<dbReference type="SMART" id="SM00349">
    <property type="entry name" value="KRAB"/>
    <property type="match status" value="1"/>
</dbReference>
<evidence type="ECO:0000256" key="9">
    <source>
        <dbReference type="ARBA" id="ARBA00023163"/>
    </source>
</evidence>
<dbReference type="FunFam" id="3.30.160.60:FF:001498">
    <property type="entry name" value="Zinc finger protein 404"/>
    <property type="match status" value="1"/>
</dbReference>
<evidence type="ECO:0000259" key="14">
    <source>
        <dbReference type="PROSITE" id="PS50805"/>
    </source>
</evidence>